<feature type="signal peptide" evidence="1">
    <location>
        <begin position="1"/>
        <end position="30"/>
    </location>
</feature>
<dbReference type="InterPro" id="IPR002477">
    <property type="entry name" value="Peptidoglycan-bd-like"/>
</dbReference>
<evidence type="ECO:0000313" key="4">
    <source>
        <dbReference type="Proteomes" id="UP000186002"/>
    </source>
</evidence>
<dbReference type="SUPFAM" id="SSF47090">
    <property type="entry name" value="PGBD-like"/>
    <property type="match status" value="1"/>
</dbReference>
<dbReference type="Gene3D" id="1.10.101.10">
    <property type="entry name" value="PGBD-like superfamily/PGBD"/>
    <property type="match status" value="1"/>
</dbReference>
<feature type="domain" description="Peptidoglycan binding-like" evidence="2">
    <location>
        <begin position="188"/>
        <end position="242"/>
    </location>
</feature>
<gene>
    <name evidence="3" type="ORF">SAMN05444272_0062</name>
</gene>
<dbReference type="Pfam" id="PF01471">
    <property type="entry name" value="PG_binding_1"/>
    <property type="match status" value="1"/>
</dbReference>
<evidence type="ECO:0000256" key="1">
    <source>
        <dbReference type="SAM" id="SignalP"/>
    </source>
</evidence>
<reference evidence="3 4" key="1">
    <citation type="submission" date="2016-11" db="EMBL/GenBank/DDBJ databases">
        <authorList>
            <person name="Jaros S."/>
            <person name="Januszkiewicz K."/>
            <person name="Wedrychowicz H."/>
        </authorList>
    </citation>
    <scope>NUCLEOTIDE SEQUENCE [LARGE SCALE GENOMIC DNA]</scope>
    <source>
        <strain evidence="3 4">DSM 22153</strain>
    </source>
</reference>
<protein>
    <submittedName>
        <fullName evidence="3">Putative peptidoglycan binding domain-containing protein</fullName>
    </submittedName>
</protein>
<name>A0A1M6YXA1_9HYPH</name>
<dbReference type="OrthoDB" id="7839213at2"/>
<evidence type="ECO:0000313" key="3">
    <source>
        <dbReference type="EMBL" id="SHL22733.1"/>
    </source>
</evidence>
<sequence>MNCSSASLVRALTGLGALAAILLPLHGAQAQEDKDIMSAAGQCFRASYKAERGDVRDIRIFFERSVSKEPGQEIYVDLNYSYWDVPNETYGMTANCSSNGREIICGIECDGGRLRLQLAEDGRLLAEAIGLRTDAHEASKSLLPDYNGADGLVLNNIFALERTGPADSSCNFDPQTTFVALQAGDLSPRVAILEAKLNQLGHLLEFPDEVFDEVTSAAVKSFQVQYRLPDTGIVDEPTARAIESISLTNLGGC</sequence>
<keyword evidence="1" id="KW-0732">Signal</keyword>
<dbReference type="AlphaFoldDB" id="A0A1M6YXA1"/>
<dbReference type="STRING" id="735517.SAMN05444272_0062"/>
<organism evidence="3 4">
    <name type="scientific">Roseibium suaedae</name>
    <dbReference type="NCBI Taxonomy" id="735517"/>
    <lineage>
        <taxon>Bacteria</taxon>
        <taxon>Pseudomonadati</taxon>
        <taxon>Pseudomonadota</taxon>
        <taxon>Alphaproteobacteria</taxon>
        <taxon>Hyphomicrobiales</taxon>
        <taxon>Stappiaceae</taxon>
        <taxon>Roseibium</taxon>
    </lineage>
</organism>
<feature type="chain" id="PRO_5009923036" evidence="1">
    <location>
        <begin position="31"/>
        <end position="253"/>
    </location>
</feature>
<dbReference type="Proteomes" id="UP000186002">
    <property type="component" value="Unassembled WGS sequence"/>
</dbReference>
<dbReference type="EMBL" id="FRBW01000001">
    <property type="protein sequence ID" value="SHL22733.1"/>
    <property type="molecule type" value="Genomic_DNA"/>
</dbReference>
<accession>A0A1M6YXA1</accession>
<keyword evidence="4" id="KW-1185">Reference proteome</keyword>
<dbReference type="InterPro" id="IPR036366">
    <property type="entry name" value="PGBDSf"/>
</dbReference>
<proteinExistence type="predicted"/>
<dbReference type="InterPro" id="IPR036365">
    <property type="entry name" value="PGBD-like_sf"/>
</dbReference>
<dbReference type="RefSeq" id="WP_073007293.1">
    <property type="nucleotide sequence ID" value="NZ_FRBW01000001.1"/>
</dbReference>
<evidence type="ECO:0000259" key="2">
    <source>
        <dbReference type="Pfam" id="PF01471"/>
    </source>
</evidence>